<protein>
    <submittedName>
        <fullName evidence="1">Uncharacterized protein</fullName>
    </submittedName>
</protein>
<sequence length="352" mass="38852">MASSNVRQQPHFLSTVNVANFVSTKLYFNDTSNNYVAWKEQMLCLIGSQGLLGFIDGTNEPTPETAADGTTSENDLWRRTDMLLKGWILCSLNDDVIYAVLGLKTSRDVWLELEDIFRRISDSDPPNYGPDPAPKGDLKEYVPLHRAALRGNWEAAKRILDRNPGAMAASIDVNESTALHIAVGTGKAVHFVKKLVAAMPEELLAVTDDVGDTALIIAAAVGNRAAATILVSKKPDLLYIPNDLGCFPVQIAAVYAQRDMLQYMISVTRDDLGVNPYAGRAGLTLLHLVIEADYFDIALDLVKKYPDLARINPPDDRSALEKISAKKSVFVSERRFNFWERFIASCESCLNS</sequence>
<dbReference type="PANTHER" id="PTHR24121:SF31">
    <property type="entry name" value="ANKYRIN REPEAT-CONTAINING PROTEIN"/>
    <property type="match status" value="1"/>
</dbReference>
<dbReference type="InterPro" id="IPR036770">
    <property type="entry name" value="Ankyrin_rpt-contain_sf"/>
</dbReference>
<dbReference type="AlphaFoldDB" id="A0AAE2CSF5"/>
<reference evidence="1" key="2">
    <citation type="journal article" date="2024" name="Plant">
        <title>Genomic evolution and insights into agronomic trait innovations of Sesamum species.</title>
        <authorList>
            <person name="Miao H."/>
            <person name="Wang L."/>
            <person name="Qu L."/>
            <person name="Liu H."/>
            <person name="Sun Y."/>
            <person name="Le M."/>
            <person name="Wang Q."/>
            <person name="Wei S."/>
            <person name="Zheng Y."/>
            <person name="Lin W."/>
            <person name="Duan Y."/>
            <person name="Cao H."/>
            <person name="Xiong S."/>
            <person name="Wang X."/>
            <person name="Wei L."/>
            <person name="Li C."/>
            <person name="Ma Q."/>
            <person name="Ju M."/>
            <person name="Zhao R."/>
            <person name="Li G."/>
            <person name="Mu C."/>
            <person name="Tian Q."/>
            <person name="Mei H."/>
            <person name="Zhang T."/>
            <person name="Gao T."/>
            <person name="Zhang H."/>
        </authorList>
    </citation>
    <scope>NUCLEOTIDE SEQUENCE</scope>
    <source>
        <strain evidence="1">3651</strain>
    </source>
</reference>
<gene>
    <name evidence="1" type="ORF">Salat_1043400</name>
</gene>
<accession>A0AAE2CSF5</accession>
<dbReference type="SUPFAM" id="SSF48403">
    <property type="entry name" value="Ankyrin repeat"/>
    <property type="match status" value="1"/>
</dbReference>
<reference evidence="1" key="1">
    <citation type="submission" date="2020-06" db="EMBL/GenBank/DDBJ databases">
        <authorList>
            <person name="Li T."/>
            <person name="Hu X."/>
            <person name="Zhang T."/>
            <person name="Song X."/>
            <person name="Zhang H."/>
            <person name="Dai N."/>
            <person name="Sheng W."/>
            <person name="Hou X."/>
            <person name="Wei L."/>
        </authorList>
    </citation>
    <scope>NUCLEOTIDE SEQUENCE</scope>
    <source>
        <strain evidence="1">3651</strain>
        <tissue evidence="1">Leaf</tissue>
    </source>
</reference>
<dbReference type="PANTHER" id="PTHR24121">
    <property type="entry name" value="NO MECHANORECEPTOR POTENTIAL C, ISOFORM D-RELATED"/>
    <property type="match status" value="1"/>
</dbReference>
<dbReference type="Pfam" id="PF14223">
    <property type="entry name" value="Retrotran_gag_2"/>
    <property type="match status" value="1"/>
</dbReference>
<evidence type="ECO:0000313" key="1">
    <source>
        <dbReference type="EMBL" id="KAK4432812.1"/>
    </source>
</evidence>
<dbReference type="InterPro" id="IPR002110">
    <property type="entry name" value="Ankyrin_rpt"/>
</dbReference>
<dbReference type="Proteomes" id="UP001293254">
    <property type="component" value="Unassembled WGS sequence"/>
</dbReference>
<evidence type="ECO:0000313" key="2">
    <source>
        <dbReference type="Proteomes" id="UP001293254"/>
    </source>
</evidence>
<proteinExistence type="predicted"/>
<comment type="caution">
    <text evidence="1">The sequence shown here is derived from an EMBL/GenBank/DDBJ whole genome shotgun (WGS) entry which is preliminary data.</text>
</comment>
<organism evidence="1 2">
    <name type="scientific">Sesamum alatum</name>
    <dbReference type="NCBI Taxonomy" id="300844"/>
    <lineage>
        <taxon>Eukaryota</taxon>
        <taxon>Viridiplantae</taxon>
        <taxon>Streptophyta</taxon>
        <taxon>Embryophyta</taxon>
        <taxon>Tracheophyta</taxon>
        <taxon>Spermatophyta</taxon>
        <taxon>Magnoliopsida</taxon>
        <taxon>eudicotyledons</taxon>
        <taxon>Gunneridae</taxon>
        <taxon>Pentapetalae</taxon>
        <taxon>asterids</taxon>
        <taxon>lamiids</taxon>
        <taxon>Lamiales</taxon>
        <taxon>Pedaliaceae</taxon>
        <taxon>Sesamum</taxon>
    </lineage>
</organism>
<keyword evidence="2" id="KW-1185">Reference proteome</keyword>
<dbReference type="Pfam" id="PF12796">
    <property type="entry name" value="Ank_2"/>
    <property type="match status" value="1"/>
</dbReference>
<dbReference type="SMART" id="SM00248">
    <property type="entry name" value="ANK"/>
    <property type="match status" value="4"/>
</dbReference>
<dbReference type="Gene3D" id="1.25.40.20">
    <property type="entry name" value="Ankyrin repeat-containing domain"/>
    <property type="match status" value="1"/>
</dbReference>
<dbReference type="EMBL" id="JACGWO010000003">
    <property type="protein sequence ID" value="KAK4432812.1"/>
    <property type="molecule type" value="Genomic_DNA"/>
</dbReference>
<name>A0AAE2CSF5_9LAMI</name>